<evidence type="ECO:0000256" key="1">
    <source>
        <dbReference type="ARBA" id="ARBA00010520"/>
    </source>
</evidence>
<dbReference type="GO" id="GO:0004864">
    <property type="term" value="F:protein phosphatase inhibitor activity"/>
    <property type="evidence" value="ECO:0007669"/>
    <property type="project" value="TreeGrafter"/>
</dbReference>
<evidence type="ECO:0000256" key="2">
    <source>
        <dbReference type="RuleBase" id="RU363120"/>
    </source>
</evidence>
<dbReference type="InterPro" id="IPR006760">
    <property type="entry name" value="Endosulphine"/>
</dbReference>
<dbReference type="Pfam" id="PF04667">
    <property type="entry name" value="Endosulfine"/>
    <property type="match status" value="1"/>
</dbReference>
<feature type="compositionally biased region" description="Polar residues" evidence="3">
    <location>
        <begin position="143"/>
        <end position="158"/>
    </location>
</feature>
<dbReference type="AlphaFoldDB" id="A0A452ZXK0"/>
<evidence type="ECO:0000256" key="3">
    <source>
        <dbReference type="SAM" id="MobiDB-lite"/>
    </source>
</evidence>
<dbReference type="GO" id="GO:0005737">
    <property type="term" value="C:cytoplasm"/>
    <property type="evidence" value="ECO:0007669"/>
    <property type="project" value="TreeGrafter"/>
</dbReference>
<keyword evidence="5" id="KW-1185">Reference proteome</keyword>
<reference evidence="4" key="4">
    <citation type="submission" date="2019-03" db="UniProtKB">
        <authorList>
            <consortium name="EnsemblPlants"/>
        </authorList>
    </citation>
    <scope>IDENTIFICATION</scope>
</reference>
<reference evidence="5" key="1">
    <citation type="journal article" date="2014" name="Science">
        <title>Ancient hybridizations among the ancestral genomes of bread wheat.</title>
        <authorList>
            <consortium name="International Wheat Genome Sequencing Consortium,"/>
            <person name="Marcussen T."/>
            <person name="Sandve S.R."/>
            <person name="Heier L."/>
            <person name="Spannagl M."/>
            <person name="Pfeifer M."/>
            <person name="Jakobsen K.S."/>
            <person name="Wulff B.B."/>
            <person name="Steuernagel B."/>
            <person name="Mayer K.F."/>
            <person name="Olsen O.A."/>
        </authorList>
    </citation>
    <scope>NUCLEOTIDE SEQUENCE [LARGE SCALE GENOMIC DNA]</scope>
    <source>
        <strain evidence="5">cv. AL8/78</strain>
    </source>
</reference>
<sequence length="299" mass="32936">SALHRAQKATEFGKEKKSFFFCRMLPCTFSSFPFRSWQKDKKNKKRWNQIQLPLIDRGSPPLHRPLHFFADSSSSPSPLPWRPTTAAQPPPCPSPASPPPASLPIPLPASASHASPSPPPPPTRGRVPHRRDPVRSRACLSIRSYSMSEKPSDDTTGQVRPEGDVSDVKVETANQDKGNEMPSAQQEEAVIKKKYGGVLPKKSPLISKDHERAYFDSADWALGKQGGHPQKPKGPLEALRPKLQPTQQQARSRRFLHASTDSDEGANSPTEATTPNQESTLSQESTEEAKAAENKESTE</sequence>
<feature type="compositionally biased region" description="Basic and acidic residues" evidence="3">
    <location>
        <begin position="161"/>
        <end position="170"/>
    </location>
</feature>
<reference evidence="5" key="2">
    <citation type="journal article" date="2017" name="Nat. Plants">
        <title>The Aegilops tauschii genome reveals multiple impacts of transposons.</title>
        <authorList>
            <person name="Zhao G."/>
            <person name="Zou C."/>
            <person name="Li K."/>
            <person name="Wang K."/>
            <person name="Li T."/>
            <person name="Gao L."/>
            <person name="Zhang X."/>
            <person name="Wang H."/>
            <person name="Yang Z."/>
            <person name="Liu X."/>
            <person name="Jiang W."/>
            <person name="Mao L."/>
            <person name="Kong X."/>
            <person name="Jiao Y."/>
            <person name="Jia J."/>
        </authorList>
    </citation>
    <scope>NUCLEOTIDE SEQUENCE [LARGE SCALE GENOMIC DNA]</scope>
    <source>
        <strain evidence="5">cv. AL8/78</strain>
    </source>
</reference>
<organism evidence="4 5">
    <name type="scientific">Aegilops tauschii subsp. strangulata</name>
    <name type="common">Goatgrass</name>
    <dbReference type="NCBI Taxonomy" id="200361"/>
    <lineage>
        <taxon>Eukaryota</taxon>
        <taxon>Viridiplantae</taxon>
        <taxon>Streptophyta</taxon>
        <taxon>Embryophyta</taxon>
        <taxon>Tracheophyta</taxon>
        <taxon>Spermatophyta</taxon>
        <taxon>Magnoliopsida</taxon>
        <taxon>Liliopsida</taxon>
        <taxon>Poales</taxon>
        <taxon>Poaceae</taxon>
        <taxon>BOP clade</taxon>
        <taxon>Pooideae</taxon>
        <taxon>Triticodae</taxon>
        <taxon>Triticeae</taxon>
        <taxon>Triticinae</taxon>
        <taxon>Aegilops</taxon>
    </lineage>
</organism>
<dbReference type="PANTHER" id="PTHR10358:SF46">
    <property type="entry name" value="OS05G0566600 PROTEIN"/>
    <property type="match status" value="1"/>
</dbReference>
<feature type="compositionally biased region" description="Pro residues" evidence="3">
    <location>
        <begin position="88"/>
        <end position="107"/>
    </location>
</feature>
<reference evidence="4" key="5">
    <citation type="journal article" date="2021" name="G3 (Bethesda)">
        <title>Aegilops tauschii genome assembly Aet v5.0 features greater sequence contiguity and improved annotation.</title>
        <authorList>
            <person name="Wang L."/>
            <person name="Zhu T."/>
            <person name="Rodriguez J.C."/>
            <person name="Deal K.R."/>
            <person name="Dubcovsky J."/>
            <person name="McGuire P.E."/>
            <person name="Lux T."/>
            <person name="Spannagl M."/>
            <person name="Mayer K.F.X."/>
            <person name="Baldrich P."/>
            <person name="Meyers B.C."/>
            <person name="Huo N."/>
            <person name="Gu Y.Q."/>
            <person name="Zhou H."/>
            <person name="Devos K.M."/>
            <person name="Bennetzen J.L."/>
            <person name="Unver T."/>
            <person name="Budak H."/>
            <person name="Gulick P.J."/>
            <person name="Galiba G."/>
            <person name="Kalapos B."/>
            <person name="Nelson D.R."/>
            <person name="Li P."/>
            <person name="You F.M."/>
            <person name="Luo M.C."/>
            <person name="Dvorak J."/>
        </authorList>
    </citation>
    <scope>NUCLEOTIDE SEQUENCE [LARGE SCALE GENOMIC DNA]</scope>
    <source>
        <strain evidence="4">cv. AL8/78</strain>
    </source>
</reference>
<feature type="compositionally biased region" description="Polar residues" evidence="3">
    <location>
        <begin position="265"/>
        <end position="276"/>
    </location>
</feature>
<proteinExistence type="inferred from homology"/>
<feature type="compositionally biased region" description="Basic and acidic residues" evidence="3">
    <location>
        <begin position="287"/>
        <end position="299"/>
    </location>
</feature>
<name>A0A452ZXK0_AEGTS</name>
<feature type="compositionally biased region" description="Polar residues" evidence="3">
    <location>
        <begin position="172"/>
        <end position="186"/>
    </location>
</feature>
<evidence type="ECO:0000313" key="4">
    <source>
        <dbReference type="EnsemblPlants" id="AET1Gv20962900.2"/>
    </source>
</evidence>
<dbReference type="PANTHER" id="PTHR10358">
    <property type="entry name" value="ENDOSULFINE"/>
    <property type="match status" value="1"/>
</dbReference>
<accession>A0A452ZXK0</accession>
<reference evidence="4" key="3">
    <citation type="journal article" date="2017" name="Nature">
        <title>Genome sequence of the progenitor of the wheat D genome Aegilops tauschii.</title>
        <authorList>
            <person name="Luo M.C."/>
            <person name="Gu Y.Q."/>
            <person name="Puiu D."/>
            <person name="Wang H."/>
            <person name="Twardziok S.O."/>
            <person name="Deal K.R."/>
            <person name="Huo N."/>
            <person name="Zhu T."/>
            <person name="Wang L."/>
            <person name="Wang Y."/>
            <person name="McGuire P.E."/>
            <person name="Liu S."/>
            <person name="Long H."/>
            <person name="Ramasamy R.K."/>
            <person name="Rodriguez J.C."/>
            <person name="Van S.L."/>
            <person name="Yuan L."/>
            <person name="Wang Z."/>
            <person name="Xia Z."/>
            <person name="Xiao L."/>
            <person name="Anderson O.D."/>
            <person name="Ouyang S."/>
            <person name="Liang Y."/>
            <person name="Zimin A.V."/>
            <person name="Pertea G."/>
            <person name="Qi P."/>
            <person name="Bennetzen J.L."/>
            <person name="Dai X."/>
            <person name="Dawson M.W."/>
            <person name="Muller H.G."/>
            <person name="Kugler K."/>
            <person name="Rivarola-Duarte L."/>
            <person name="Spannagl M."/>
            <person name="Mayer K.F.X."/>
            <person name="Lu F.H."/>
            <person name="Bevan M.W."/>
            <person name="Leroy P."/>
            <person name="Li P."/>
            <person name="You F.M."/>
            <person name="Sun Q."/>
            <person name="Liu Z."/>
            <person name="Lyons E."/>
            <person name="Wicker T."/>
            <person name="Salzberg S.L."/>
            <person name="Devos K.M."/>
            <person name="Dvorak J."/>
        </authorList>
    </citation>
    <scope>NUCLEOTIDE SEQUENCE [LARGE SCALE GENOMIC DNA]</scope>
    <source>
        <strain evidence="4">cv. AL8/78</strain>
    </source>
</reference>
<dbReference type="Gramene" id="AET1Gv20962900.2">
    <property type="protein sequence ID" value="AET1Gv20962900.2"/>
    <property type="gene ID" value="AET1Gv20962900"/>
</dbReference>
<dbReference type="EnsemblPlants" id="AET1Gv20962900.2">
    <property type="protein sequence ID" value="AET1Gv20962900.2"/>
    <property type="gene ID" value="AET1Gv20962900"/>
</dbReference>
<evidence type="ECO:0008006" key="6">
    <source>
        <dbReference type="Google" id="ProtNLM"/>
    </source>
</evidence>
<dbReference type="Proteomes" id="UP000015105">
    <property type="component" value="Chromosome 1D"/>
</dbReference>
<evidence type="ECO:0000313" key="5">
    <source>
        <dbReference type="Proteomes" id="UP000015105"/>
    </source>
</evidence>
<protein>
    <recommendedName>
        <fullName evidence="6">Endosulphine</fullName>
    </recommendedName>
</protein>
<feature type="region of interest" description="Disordered" evidence="3">
    <location>
        <begin position="54"/>
        <end position="299"/>
    </location>
</feature>
<comment type="similarity">
    <text evidence="1 2">Belongs to the endosulfine family.</text>
</comment>